<dbReference type="SMART" id="SM00744">
    <property type="entry name" value="RINGv"/>
    <property type="match status" value="1"/>
</dbReference>
<keyword evidence="2 4" id="KW-0863">Zinc-finger</keyword>
<evidence type="ECO:0000256" key="2">
    <source>
        <dbReference type="ARBA" id="ARBA00022771"/>
    </source>
</evidence>
<evidence type="ECO:0000256" key="1">
    <source>
        <dbReference type="ARBA" id="ARBA00022723"/>
    </source>
</evidence>
<evidence type="ECO:0000256" key="3">
    <source>
        <dbReference type="ARBA" id="ARBA00022833"/>
    </source>
</evidence>
<reference evidence="6 7" key="1">
    <citation type="journal article" date="2005" name="Nature">
        <title>The map-based sequence of the rice genome.</title>
        <authorList>
            <consortium name="International rice genome sequencing project (IRGSP)"/>
            <person name="Matsumoto T."/>
            <person name="Wu J."/>
            <person name="Kanamori H."/>
            <person name="Katayose Y."/>
            <person name="Fujisawa M."/>
            <person name="Namiki N."/>
            <person name="Mizuno H."/>
            <person name="Yamamoto K."/>
            <person name="Antonio B.A."/>
            <person name="Baba T."/>
            <person name="Sakata K."/>
            <person name="Nagamura Y."/>
            <person name="Aoki H."/>
            <person name="Arikawa K."/>
            <person name="Arita K."/>
            <person name="Bito T."/>
            <person name="Chiden Y."/>
            <person name="Fujitsuka N."/>
            <person name="Fukunaka R."/>
            <person name="Hamada M."/>
            <person name="Harada C."/>
            <person name="Hayashi A."/>
            <person name="Hijishita S."/>
            <person name="Honda M."/>
            <person name="Hosokawa S."/>
            <person name="Ichikawa Y."/>
            <person name="Idonuma A."/>
            <person name="Iijima M."/>
            <person name="Ikeda M."/>
            <person name="Ikeno M."/>
            <person name="Ito K."/>
            <person name="Ito S."/>
            <person name="Ito T."/>
            <person name="Ito Y."/>
            <person name="Ito Y."/>
            <person name="Iwabuchi A."/>
            <person name="Kamiya K."/>
            <person name="Karasawa W."/>
            <person name="Kurita K."/>
            <person name="Katagiri S."/>
            <person name="Kikuta A."/>
            <person name="Kobayashi H."/>
            <person name="Kobayashi N."/>
            <person name="Machita K."/>
            <person name="Maehara T."/>
            <person name="Masukawa M."/>
            <person name="Mizubayashi T."/>
            <person name="Mukai Y."/>
            <person name="Nagasaki H."/>
            <person name="Nagata Y."/>
            <person name="Naito S."/>
            <person name="Nakashima M."/>
            <person name="Nakama Y."/>
            <person name="Nakamichi Y."/>
            <person name="Nakamura M."/>
            <person name="Meguro A."/>
            <person name="Negishi M."/>
            <person name="Ohta I."/>
            <person name="Ohta T."/>
            <person name="Okamoto M."/>
            <person name="Ono N."/>
            <person name="Saji S."/>
            <person name="Sakaguchi M."/>
            <person name="Sakai K."/>
            <person name="Shibata M."/>
            <person name="Shimokawa T."/>
            <person name="Song J."/>
            <person name="Takazaki Y."/>
            <person name="Terasawa K."/>
            <person name="Tsugane M."/>
            <person name="Tsuji K."/>
            <person name="Ueda S."/>
            <person name="Waki K."/>
            <person name="Yamagata H."/>
            <person name="Yamamoto M."/>
            <person name="Yamamoto S."/>
            <person name="Yamane H."/>
            <person name="Yoshiki S."/>
            <person name="Yoshihara R."/>
            <person name="Yukawa K."/>
            <person name="Zhong H."/>
            <person name="Yano M."/>
            <person name="Yuan Q."/>
            <person name="Ouyang S."/>
            <person name="Liu J."/>
            <person name="Jones K.M."/>
            <person name="Gansberger K."/>
            <person name="Moffat K."/>
            <person name="Hill J."/>
            <person name="Bera J."/>
            <person name="Fadrosh D."/>
            <person name="Jin S."/>
            <person name="Johri S."/>
            <person name="Kim M."/>
            <person name="Overton L."/>
            <person name="Reardon M."/>
            <person name="Tsitrin T."/>
            <person name="Vuong H."/>
            <person name="Weaver B."/>
            <person name="Ciecko A."/>
            <person name="Tallon L."/>
            <person name="Jackson J."/>
            <person name="Pai G."/>
            <person name="Aken S.V."/>
            <person name="Utterback T."/>
            <person name="Reidmuller S."/>
            <person name="Feldblyum T."/>
            <person name="Hsiao J."/>
            <person name="Zismann V."/>
            <person name="Iobst S."/>
            <person name="de Vazeille A.R."/>
            <person name="Buell C.R."/>
            <person name="Ying K."/>
            <person name="Li Y."/>
            <person name="Lu T."/>
            <person name="Huang Y."/>
            <person name="Zhao Q."/>
            <person name="Feng Q."/>
            <person name="Zhang L."/>
            <person name="Zhu J."/>
            <person name="Weng Q."/>
            <person name="Mu J."/>
            <person name="Lu Y."/>
            <person name="Fan D."/>
            <person name="Liu Y."/>
            <person name="Guan J."/>
            <person name="Zhang Y."/>
            <person name="Yu S."/>
            <person name="Liu X."/>
            <person name="Zhang Y."/>
            <person name="Hong G."/>
            <person name="Han B."/>
            <person name="Choisne N."/>
            <person name="Demange N."/>
            <person name="Orjeda G."/>
            <person name="Samain S."/>
            <person name="Cattolico L."/>
            <person name="Pelletier E."/>
            <person name="Couloux A."/>
            <person name="Segurens B."/>
            <person name="Wincker P."/>
            <person name="D'Hont A."/>
            <person name="Scarpelli C."/>
            <person name="Weissenbach J."/>
            <person name="Salanoubat M."/>
            <person name="Quetier F."/>
            <person name="Yu Y."/>
            <person name="Kim H.R."/>
            <person name="Rambo T."/>
            <person name="Currie J."/>
            <person name="Collura K."/>
            <person name="Luo M."/>
            <person name="Yang T."/>
            <person name="Ammiraju J.S.S."/>
            <person name="Engler F."/>
            <person name="Soderlund C."/>
            <person name="Wing R.A."/>
            <person name="Palmer L.E."/>
            <person name="de la Bastide M."/>
            <person name="Spiegel L."/>
            <person name="Nascimento L."/>
            <person name="Zutavern T."/>
            <person name="O'Shaughnessy A."/>
            <person name="Dike S."/>
            <person name="Dedhia N."/>
            <person name="Preston R."/>
            <person name="Balija V."/>
            <person name="McCombie W.R."/>
            <person name="Chow T."/>
            <person name="Chen H."/>
            <person name="Chung M."/>
            <person name="Chen C."/>
            <person name="Shaw J."/>
            <person name="Wu H."/>
            <person name="Hsiao K."/>
            <person name="Chao Y."/>
            <person name="Chu M."/>
            <person name="Cheng C."/>
            <person name="Hour A."/>
            <person name="Lee P."/>
            <person name="Lin S."/>
            <person name="Lin Y."/>
            <person name="Liou J."/>
            <person name="Liu S."/>
            <person name="Hsing Y."/>
            <person name="Raghuvanshi S."/>
            <person name="Mohanty A."/>
            <person name="Bharti A.K."/>
            <person name="Gaur A."/>
            <person name="Gupta V."/>
            <person name="Kumar D."/>
            <person name="Ravi V."/>
            <person name="Vij S."/>
            <person name="Kapur A."/>
            <person name="Khurana P."/>
            <person name="Khurana P."/>
            <person name="Khurana J.P."/>
            <person name="Tyagi A.K."/>
            <person name="Gaikwad K."/>
            <person name="Singh A."/>
            <person name="Dalal V."/>
            <person name="Srivastava S."/>
            <person name="Dixit A."/>
            <person name="Pal A.K."/>
            <person name="Ghazi I.A."/>
            <person name="Yadav M."/>
            <person name="Pandit A."/>
            <person name="Bhargava A."/>
            <person name="Sureshbabu K."/>
            <person name="Batra K."/>
            <person name="Sharma T.R."/>
            <person name="Mohapatra T."/>
            <person name="Singh N.K."/>
            <person name="Messing J."/>
            <person name="Nelson A.B."/>
            <person name="Fuks G."/>
            <person name="Kavchok S."/>
            <person name="Keizer G."/>
            <person name="Linton E."/>
            <person name="Llaca V."/>
            <person name="Song R."/>
            <person name="Tanyolac B."/>
            <person name="Young S."/>
            <person name="Ho-Il K."/>
            <person name="Hahn J.H."/>
            <person name="Sangsakoo G."/>
            <person name="Vanavichit A."/>
            <person name="de Mattos Luiz.A.T."/>
            <person name="Zimmer P.D."/>
            <person name="Malone G."/>
            <person name="Dellagostin O."/>
            <person name="de Oliveira A.C."/>
            <person name="Bevan M."/>
            <person name="Bancroft I."/>
            <person name="Minx P."/>
            <person name="Cordum H."/>
            <person name="Wilson R."/>
            <person name="Cheng Z."/>
            <person name="Jin W."/>
            <person name="Jiang J."/>
            <person name="Leong S.A."/>
            <person name="Iwama H."/>
            <person name="Gojobori T."/>
            <person name="Itoh T."/>
            <person name="Niimura Y."/>
            <person name="Fujii Y."/>
            <person name="Habara T."/>
            <person name="Sakai H."/>
            <person name="Sato Y."/>
            <person name="Wilson G."/>
            <person name="Kumar K."/>
            <person name="McCouch S."/>
            <person name="Juretic N."/>
            <person name="Hoen D."/>
            <person name="Wright S."/>
            <person name="Bruskiewich R."/>
            <person name="Bureau T."/>
            <person name="Miyao A."/>
            <person name="Hirochika H."/>
            <person name="Nishikawa T."/>
            <person name="Kadowaki K."/>
            <person name="Sugiura M."/>
            <person name="Burr B."/>
            <person name="Sasaki T."/>
        </authorList>
    </citation>
    <scope>NUCLEOTIDE SEQUENCE [LARGE SCALE GENOMIC DNA]</scope>
    <source>
        <strain evidence="7">cv. Nipponbare</strain>
    </source>
</reference>
<dbReference type="GO" id="GO:0008270">
    <property type="term" value="F:zinc ion binding"/>
    <property type="evidence" value="ECO:0007669"/>
    <property type="project" value="UniProtKB-KW"/>
</dbReference>
<dbReference type="SUPFAM" id="SSF57850">
    <property type="entry name" value="RING/U-box"/>
    <property type="match status" value="1"/>
</dbReference>
<accession>A0A0P0V6F0</accession>
<dbReference type="Proteomes" id="UP000000763">
    <property type="component" value="Chromosome 1"/>
</dbReference>
<name>A0A0P0V6F0_ORYSJ</name>
<reference evidence="7" key="2">
    <citation type="journal article" date="2008" name="Nucleic Acids Res.">
        <title>The rice annotation project database (RAP-DB): 2008 update.</title>
        <authorList>
            <consortium name="The rice annotation project (RAP)"/>
        </authorList>
    </citation>
    <scope>GENOME REANNOTATION</scope>
    <source>
        <strain evidence="7">cv. Nipponbare</strain>
    </source>
</reference>
<dbReference type="InterPro" id="IPR013083">
    <property type="entry name" value="Znf_RING/FYVE/PHD"/>
</dbReference>
<evidence type="ECO:0000256" key="4">
    <source>
        <dbReference type="PROSITE-ProRule" id="PRU00175"/>
    </source>
</evidence>
<dbReference type="Gene3D" id="3.30.40.10">
    <property type="entry name" value="Zinc/RING finger domain, C3HC4 (zinc finger)"/>
    <property type="match status" value="1"/>
</dbReference>
<dbReference type="PROSITE" id="PS50089">
    <property type="entry name" value="ZF_RING_2"/>
    <property type="match status" value="1"/>
</dbReference>
<dbReference type="InterPro" id="IPR051834">
    <property type="entry name" value="RING_finger_E3_ligase"/>
</dbReference>
<dbReference type="Pfam" id="PF13639">
    <property type="entry name" value="zf-RING_2"/>
    <property type="match status" value="1"/>
</dbReference>
<dbReference type="SMR" id="A0A0P0V6F0"/>
<feature type="non-terminal residue" evidence="6">
    <location>
        <position position="1"/>
    </location>
</feature>
<keyword evidence="1" id="KW-0479">Metal-binding</keyword>
<proteinExistence type="predicted"/>
<protein>
    <submittedName>
        <fullName evidence="6">Os01g0673900 protein</fullName>
    </submittedName>
</protein>
<gene>
    <name evidence="6" type="ordered locus">Os01g0673900</name>
</gene>
<dbReference type="Gramene" id="Os01t0673900-01">
    <property type="protein sequence ID" value="Os01t0673900-01"/>
    <property type="gene ID" value="Os01g0673900"/>
</dbReference>
<dbReference type="PANTHER" id="PTHR45931">
    <property type="entry name" value="SI:CH211-59O9.10"/>
    <property type="match status" value="1"/>
</dbReference>
<sequence length="86" mass="9761">IGLARYGYAFFFFWGGGGGDLVELILHSPFYQGESCSDEPCPICLDCPAAGEYLRRLPCLHKFHKECIDKWLRMRISCPVCKSEVI</sequence>
<dbReference type="InterPro" id="IPR001841">
    <property type="entry name" value="Znf_RING"/>
</dbReference>
<dbReference type="FunFam" id="3.30.40.10:FF:000594">
    <property type="entry name" value="RING/U-box superfamily protein"/>
    <property type="match status" value="1"/>
</dbReference>
<dbReference type="EMBL" id="AP008207">
    <property type="protein sequence ID" value="BAF05750.1"/>
    <property type="molecule type" value="Genomic_DNA"/>
</dbReference>
<dbReference type="OMA" id="FYQGESC"/>
<feature type="domain" description="RING-type" evidence="5">
    <location>
        <begin position="41"/>
        <end position="82"/>
    </location>
</feature>
<organism evidence="6 7">
    <name type="scientific">Oryza sativa subsp. japonica</name>
    <name type="common">Rice</name>
    <dbReference type="NCBI Taxonomy" id="39947"/>
    <lineage>
        <taxon>Eukaryota</taxon>
        <taxon>Viridiplantae</taxon>
        <taxon>Streptophyta</taxon>
        <taxon>Embryophyta</taxon>
        <taxon>Tracheophyta</taxon>
        <taxon>Spermatophyta</taxon>
        <taxon>Magnoliopsida</taxon>
        <taxon>Liliopsida</taxon>
        <taxon>Poales</taxon>
        <taxon>Poaceae</taxon>
        <taxon>BOP clade</taxon>
        <taxon>Oryzoideae</taxon>
        <taxon>Oryzeae</taxon>
        <taxon>Oryzinae</taxon>
        <taxon>Oryza</taxon>
        <taxon>Oryza sativa</taxon>
    </lineage>
</organism>
<keyword evidence="3" id="KW-0862">Zinc</keyword>
<dbReference type="AlphaFoldDB" id="A0A0P0V6F0"/>
<dbReference type="InterPro" id="IPR011016">
    <property type="entry name" value="Znf_RING-CH"/>
</dbReference>
<dbReference type="KEGG" id="dosa:Os01g0673900"/>
<dbReference type="SMART" id="SM00184">
    <property type="entry name" value="RING"/>
    <property type="match status" value="1"/>
</dbReference>
<evidence type="ECO:0000259" key="5">
    <source>
        <dbReference type="PROSITE" id="PS50089"/>
    </source>
</evidence>
<dbReference type="PANTHER" id="PTHR45931:SF3">
    <property type="entry name" value="RING ZINC FINGER-CONTAINING PROTEIN"/>
    <property type="match status" value="1"/>
</dbReference>
<evidence type="ECO:0000313" key="7">
    <source>
        <dbReference type="Proteomes" id="UP000000763"/>
    </source>
</evidence>
<evidence type="ECO:0000313" key="6">
    <source>
        <dbReference type="EMBL" id="BAF05750.1"/>
    </source>
</evidence>